<name>A0A843V0E4_COLES</name>
<dbReference type="EMBL" id="NMUH01001151">
    <property type="protein sequence ID" value="MQL89461.1"/>
    <property type="molecule type" value="Genomic_DNA"/>
</dbReference>
<sequence length="182" mass="20332">MLCLREGASACCEAWWAGSWAQSAHRFSACERDRGMCHVVNTTALGVAFLLPPLSIEVCIRAKCRALGGLLTSGVGRRQSPTSRSSRDIGQRRVLNRCAVFKNPGRIELPQALLDQGGSCCEVSWRFKVLEVRGACSRRVEWGKRRAISGLRVLREGRVFLPRLIVWIARGVDLIHLKFKEQ</sequence>
<reference evidence="1" key="1">
    <citation type="submission" date="2017-07" db="EMBL/GenBank/DDBJ databases">
        <title>Taro Niue Genome Assembly and Annotation.</title>
        <authorList>
            <person name="Atibalentja N."/>
            <person name="Keating K."/>
            <person name="Fields C.J."/>
        </authorList>
    </citation>
    <scope>NUCLEOTIDE SEQUENCE</scope>
    <source>
        <strain evidence="1">Niue_2</strain>
        <tissue evidence="1">Leaf</tissue>
    </source>
</reference>
<organism evidence="1 2">
    <name type="scientific">Colocasia esculenta</name>
    <name type="common">Wild taro</name>
    <name type="synonym">Arum esculentum</name>
    <dbReference type="NCBI Taxonomy" id="4460"/>
    <lineage>
        <taxon>Eukaryota</taxon>
        <taxon>Viridiplantae</taxon>
        <taxon>Streptophyta</taxon>
        <taxon>Embryophyta</taxon>
        <taxon>Tracheophyta</taxon>
        <taxon>Spermatophyta</taxon>
        <taxon>Magnoliopsida</taxon>
        <taxon>Liliopsida</taxon>
        <taxon>Araceae</taxon>
        <taxon>Aroideae</taxon>
        <taxon>Colocasieae</taxon>
        <taxon>Colocasia</taxon>
    </lineage>
</organism>
<evidence type="ECO:0000313" key="1">
    <source>
        <dbReference type="EMBL" id="MQL89461.1"/>
    </source>
</evidence>
<gene>
    <name evidence="1" type="ORF">Taro_022039</name>
</gene>
<proteinExistence type="predicted"/>
<keyword evidence="2" id="KW-1185">Reference proteome</keyword>
<dbReference type="Proteomes" id="UP000652761">
    <property type="component" value="Unassembled WGS sequence"/>
</dbReference>
<comment type="caution">
    <text evidence="1">The sequence shown here is derived from an EMBL/GenBank/DDBJ whole genome shotgun (WGS) entry which is preliminary data.</text>
</comment>
<protein>
    <submittedName>
        <fullName evidence="1">Uncharacterized protein</fullName>
    </submittedName>
</protein>
<dbReference type="AlphaFoldDB" id="A0A843V0E4"/>
<accession>A0A843V0E4</accession>
<evidence type="ECO:0000313" key="2">
    <source>
        <dbReference type="Proteomes" id="UP000652761"/>
    </source>
</evidence>